<gene>
    <name evidence="2" type="ORF">C8259_24905</name>
</gene>
<dbReference type="AlphaFoldDB" id="A0A2T2YWI7"/>
<protein>
    <submittedName>
        <fullName evidence="2">Uncharacterized protein</fullName>
    </submittedName>
</protein>
<reference evidence="2 3" key="1">
    <citation type="submission" date="2018-02" db="EMBL/GenBank/DDBJ databases">
        <title>8 Nocardia nova and 1 Nocardia cyriacigeorgica strain used for evolution to TMP-SMX.</title>
        <authorList>
            <person name="Mehta H."/>
            <person name="Weng J."/>
            <person name="Shamoo Y."/>
        </authorList>
    </citation>
    <scope>NUCLEOTIDE SEQUENCE [LARGE SCALE GENOMIC DNA]</scope>
    <source>
        <strain evidence="2 3">ATCC 33727</strain>
    </source>
</reference>
<comment type="caution">
    <text evidence="2">The sequence shown here is derived from an EMBL/GenBank/DDBJ whole genome shotgun (WGS) entry which is preliminary data.</text>
</comment>
<accession>A0A2T2YWI7</accession>
<proteinExistence type="predicted"/>
<evidence type="ECO:0000313" key="2">
    <source>
        <dbReference type="EMBL" id="PSR59873.1"/>
    </source>
</evidence>
<evidence type="ECO:0000313" key="3">
    <source>
        <dbReference type="Proteomes" id="UP000241647"/>
    </source>
</evidence>
<dbReference type="Proteomes" id="UP000241647">
    <property type="component" value="Unassembled WGS sequence"/>
</dbReference>
<name>A0A2T2YWI7_9NOCA</name>
<sequence length="111" mass="11718">MRVADPDRAEQNPVHVLVLAGIDPHHLLDDPEDRGRVTVPGPLSRSPTVTSRSAGVSEATTSARRPSTAIESIVHPRAVQVVSRSRNTPAPALLAGHRVAALGRTAPVTMN</sequence>
<feature type="compositionally biased region" description="Basic and acidic residues" evidence="1">
    <location>
        <begin position="27"/>
        <end position="36"/>
    </location>
</feature>
<feature type="compositionally biased region" description="Polar residues" evidence="1">
    <location>
        <begin position="45"/>
        <end position="65"/>
    </location>
</feature>
<evidence type="ECO:0000256" key="1">
    <source>
        <dbReference type="SAM" id="MobiDB-lite"/>
    </source>
</evidence>
<feature type="region of interest" description="Disordered" evidence="1">
    <location>
        <begin position="27"/>
        <end position="69"/>
    </location>
</feature>
<organism evidence="2 3">
    <name type="scientific">Nocardia nova</name>
    <dbReference type="NCBI Taxonomy" id="37330"/>
    <lineage>
        <taxon>Bacteria</taxon>
        <taxon>Bacillati</taxon>
        <taxon>Actinomycetota</taxon>
        <taxon>Actinomycetes</taxon>
        <taxon>Mycobacteriales</taxon>
        <taxon>Nocardiaceae</taxon>
        <taxon>Nocardia</taxon>
    </lineage>
</organism>
<dbReference type="EMBL" id="PYHS01000015">
    <property type="protein sequence ID" value="PSR59873.1"/>
    <property type="molecule type" value="Genomic_DNA"/>
</dbReference>